<sequence length="285" mass="31286">MTAVPAPRRPPQATARAWNAAGLVVTAVIALLWLTPLLWAVDTALKPESDTTRIPVTWWGAFTFDAFRKVFAESDLARWFLNSTVVAVGVTVLVLLTASMAAYGFSRTAFRGRRALFGIVIAGIMVPPQVLVVPLFREMLGLGLVDTYWAMILPQVAAPAMVFILKKFFDGLPRELEEAARVDGASPWRLYWQVVLPLSRPVLAAVGIFTFILTWNNFFWPFLAVSDPDLMTIPVGLATIQSSYGLRYAQIMASAVLGGLPLLVAYVFFQRDIIRSVAHTGLSGT</sequence>
<dbReference type="PROSITE" id="PS50928">
    <property type="entry name" value="ABC_TM1"/>
    <property type="match status" value="1"/>
</dbReference>
<feature type="transmembrane region" description="Helical" evidence="7">
    <location>
        <begin position="20"/>
        <end position="41"/>
    </location>
</feature>
<dbReference type="Gene3D" id="1.10.3720.10">
    <property type="entry name" value="MetI-like"/>
    <property type="match status" value="1"/>
</dbReference>
<evidence type="ECO:0000256" key="5">
    <source>
        <dbReference type="ARBA" id="ARBA00022989"/>
    </source>
</evidence>
<keyword evidence="6 7" id="KW-0472">Membrane</keyword>
<keyword evidence="4 7" id="KW-0812">Transmembrane</keyword>
<dbReference type="InterPro" id="IPR035906">
    <property type="entry name" value="MetI-like_sf"/>
</dbReference>
<organism evidence="9 10">
    <name type="scientific">Sphaerisporangium corydalis</name>
    <dbReference type="NCBI Taxonomy" id="1441875"/>
    <lineage>
        <taxon>Bacteria</taxon>
        <taxon>Bacillati</taxon>
        <taxon>Actinomycetota</taxon>
        <taxon>Actinomycetes</taxon>
        <taxon>Streptosporangiales</taxon>
        <taxon>Streptosporangiaceae</taxon>
        <taxon>Sphaerisporangium</taxon>
    </lineage>
</organism>
<dbReference type="PANTHER" id="PTHR43744">
    <property type="entry name" value="ABC TRANSPORTER PERMEASE PROTEIN MG189-RELATED-RELATED"/>
    <property type="match status" value="1"/>
</dbReference>
<feature type="transmembrane region" description="Helical" evidence="7">
    <location>
        <begin position="115"/>
        <end position="136"/>
    </location>
</feature>
<evidence type="ECO:0000313" key="9">
    <source>
        <dbReference type="EMBL" id="MFC4585404.1"/>
    </source>
</evidence>
<dbReference type="Pfam" id="PF00528">
    <property type="entry name" value="BPD_transp_1"/>
    <property type="match status" value="1"/>
</dbReference>
<evidence type="ECO:0000256" key="4">
    <source>
        <dbReference type="ARBA" id="ARBA00022692"/>
    </source>
</evidence>
<keyword evidence="10" id="KW-1185">Reference proteome</keyword>
<keyword evidence="5 7" id="KW-1133">Transmembrane helix</keyword>
<reference evidence="10" key="1">
    <citation type="journal article" date="2019" name="Int. J. Syst. Evol. Microbiol.">
        <title>The Global Catalogue of Microorganisms (GCM) 10K type strain sequencing project: providing services to taxonomists for standard genome sequencing and annotation.</title>
        <authorList>
            <consortium name="The Broad Institute Genomics Platform"/>
            <consortium name="The Broad Institute Genome Sequencing Center for Infectious Disease"/>
            <person name="Wu L."/>
            <person name="Ma J."/>
        </authorList>
    </citation>
    <scope>NUCLEOTIDE SEQUENCE [LARGE SCALE GENOMIC DNA]</scope>
    <source>
        <strain evidence="10">CCUG 49560</strain>
    </source>
</reference>
<dbReference type="SUPFAM" id="SSF161098">
    <property type="entry name" value="MetI-like"/>
    <property type="match status" value="1"/>
</dbReference>
<accession>A0ABV9EBJ7</accession>
<keyword evidence="3" id="KW-1003">Cell membrane</keyword>
<feature type="transmembrane region" description="Helical" evidence="7">
    <location>
        <begin position="148"/>
        <end position="169"/>
    </location>
</feature>
<feature type="transmembrane region" description="Helical" evidence="7">
    <location>
        <begin position="248"/>
        <end position="269"/>
    </location>
</feature>
<evidence type="ECO:0000256" key="2">
    <source>
        <dbReference type="ARBA" id="ARBA00022448"/>
    </source>
</evidence>
<dbReference type="CDD" id="cd06261">
    <property type="entry name" value="TM_PBP2"/>
    <property type="match status" value="1"/>
</dbReference>
<keyword evidence="2 7" id="KW-0813">Transport</keyword>
<evidence type="ECO:0000256" key="1">
    <source>
        <dbReference type="ARBA" id="ARBA00004651"/>
    </source>
</evidence>
<evidence type="ECO:0000256" key="6">
    <source>
        <dbReference type="ARBA" id="ARBA00023136"/>
    </source>
</evidence>
<comment type="subcellular location">
    <subcellularLocation>
        <location evidence="1 7">Cell membrane</location>
        <topology evidence="1 7">Multi-pass membrane protein</topology>
    </subcellularLocation>
</comment>
<dbReference type="RefSeq" id="WP_262842538.1">
    <property type="nucleotide sequence ID" value="NZ_JANZYP010000012.1"/>
</dbReference>
<comment type="caution">
    <text evidence="9">The sequence shown here is derived from an EMBL/GenBank/DDBJ whole genome shotgun (WGS) entry which is preliminary data.</text>
</comment>
<evidence type="ECO:0000313" key="10">
    <source>
        <dbReference type="Proteomes" id="UP001595891"/>
    </source>
</evidence>
<evidence type="ECO:0000256" key="7">
    <source>
        <dbReference type="RuleBase" id="RU363032"/>
    </source>
</evidence>
<gene>
    <name evidence="9" type="ORF">ACFO8L_04950</name>
</gene>
<feature type="transmembrane region" description="Helical" evidence="7">
    <location>
        <begin position="190"/>
        <end position="213"/>
    </location>
</feature>
<comment type="similarity">
    <text evidence="7">Belongs to the binding-protein-dependent transport system permease family.</text>
</comment>
<dbReference type="InterPro" id="IPR000515">
    <property type="entry name" value="MetI-like"/>
</dbReference>
<feature type="transmembrane region" description="Helical" evidence="7">
    <location>
        <begin position="79"/>
        <end position="103"/>
    </location>
</feature>
<name>A0ABV9EBJ7_9ACTN</name>
<evidence type="ECO:0000259" key="8">
    <source>
        <dbReference type="PROSITE" id="PS50928"/>
    </source>
</evidence>
<evidence type="ECO:0000256" key="3">
    <source>
        <dbReference type="ARBA" id="ARBA00022475"/>
    </source>
</evidence>
<protein>
    <submittedName>
        <fullName evidence="9">Carbohydrate ABC transporter permease</fullName>
    </submittedName>
</protein>
<dbReference type="Proteomes" id="UP001595891">
    <property type="component" value="Unassembled WGS sequence"/>
</dbReference>
<dbReference type="PANTHER" id="PTHR43744:SF12">
    <property type="entry name" value="ABC TRANSPORTER PERMEASE PROTEIN MG189-RELATED"/>
    <property type="match status" value="1"/>
</dbReference>
<dbReference type="EMBL" id="JBHSFN010000002">
    <property type="protein sequence ID" value="MFC4585404.1"/>
    <property type="molecule type" value="Genomic_DNA"/>
</dbReference>
<feature type="domain" description="ABC transmembrane type-1" evidence="8">
    <location>
        <begin position="80"/>
        <end position="269"/>
    </location>
</feature>
<proteinExistence type="inferred from homology"/>